<dbReference type="InterPro" id="IPR013108">
    <property type="entry name" value="Amidohydro_3"/>
</dbReference>
<dbReference type="PANTHER" id="PTHR22642">
    <property type="entry name" value="IMIDAZOLONEPROPIONASE"/>
    <property type="match status" value="1"/>
</dbReference>
<gene>
    <name evidence="3" type="ORF">H6A60_07270</name>
</gene>
<evidence type="ECO:0000259" key="2">
    <source>
        <dbReference type="Pfam" id="PF07969"/>
    </source>
</evidence>
<proteinExistence type="predicted"/>
<feature type="compositionally biased region" description="Basic and acidic residues" evidence="1">
    <location>
        <begin position="160"/>
        <end position="174"/>
    </location>
</feature>
<dbReference type="CDD" id="cd01300">
    <property type="entry name" value="YtcJ_like"/>
    <property type="match status" value="1"/>
</dbReference>
<protein>
    <submittedName>
        <fullName evidence="3">Amidohydrolase</fullName>
    </submittedName>
</protein>
<name>A0ABS2DSF0_9BURK</name>
<reference evidence="3 4" key="1">
    <citation type="journal article" date="2021" name="Sci. Rep.">
        <title>The distribution of antibiotic resistance genes in chicken gut microbiota commensals.</title>
        <authorList>
            <person name="Juricova H."/>
            <person name="Matiasovicova J."/>
            <person name="Kubasova T."/>
            <person name="Cejkova D."/>
            <person name="Rychlik I."/>
        </authorList>
    </citation>
    <scope>NUCLEOTIDE SEQUENCE [LARGE SCALE GENOMIC DNA]</scope>
    <source>
        <strain evidence="3 4">An829</strain>
    </source>
</reference>
<dbReference type="Pfam" id="PF07969">
    <property type="entry name" value="Amidohydro_3"/>
    <property type="match status" value="1"/>
</dbReference>
<dbReference type="Gene3D" id="2.30.40.10">
    <property type="entry name" value="Urease, subunit C, domain 1"/>
    <property type="match status" value="1"/>
</dbReference>
<comment type="caution">
    <text evidence="3">The sequence shown here is derived from an EMBL/GenBank/DDBJ whole genome shotgun (WGS) entry which is preliminary data.</text>
</comment>
<sequence>MEQLYYNGKIFTAQHEDSFVNAFRVVDGKFSWVGNLQNPPEEEGAINLEGRTVIPGLIDAHTHPSYVAGTIDAVPCTIPKVHSISEMIEALKRHPNAGKGPDEWIQGWGYDESKLDEHRTPTRHDLDLVSTTQPVYVLRSDCHSGICNTRALELAGITKDTPDPEGGRFGRDPDGSPNGVLTELAANAAVRSVMEKPNFENAVRALANTNAHYCERGYVAATDMMVFFNPLNQLEVFRAAEKAGLDMQISLYFLWTGGKDPYGMRDCTPEERSGRVKWAGIKLFADGSISGKTAWVSTPYAGSDDCGMCTLDIETLQAAYEYAKRNRLQISIHVMGDRSIQRIIDFFDDKEPWLDGQVANVRLEHVTLLNKKQLDQMNASKMNYGLTTQIIFGFAEYDGYEKALTPEVFKQIYPLKLFSENMRALALSADAPATTWADPDDVFVSLKAAITRRAYNGASINPDESIPVNEALMLYTKRAALLCPYETPVGQIARGFEADFNVLSEDLFTVAPNEIDRVRIDAAYRRGERVFEREAACEAKEGCCCECEREAAH</sequence>
<dbReference type="InterPro" id="IPR032466">
    <property type="entry name" value="Metal_Hydrolase"/>
</dbReference>
<dbReference type="EMBL" id="JACJJC010000010">
    <property type="protein sequence ID" value="MBM6704281.1"/>
    <property type="molecule type" value="Genomic_DNA"/>
</dbReference>
<accession>A0ABS2DSF0</accession>
<evidence type="ECO:0000256" key="1">
    <source>
        <dbReference type="SAM" id="MobiDB-lite"/>
    </source>
</evidence>
<organism evidence="3 4">
    <name type="scientific">Sutterella massiliensis</name>
    <dbReference type="NCBI Taxonomy" id="1816689"/>
    <lineage>
        <taxon>Bacteria</taxon>
        <taxon>Pseudomonadati</taxon>
        <taxon>Pseudomonadota</taxon>
        <taxon>Betaproteobacteria</taxon>
        <taxon>Burkholderiales</taxon>
        <taxon>Sutterellaceae</taxon>
        <taxon>Sutterella</taxon>
    </lineage>
</organism>
<dbReference type="PANTHER" id="PTHR22642:SF2">
    <property type="entry name" value="PROTEIN LONG AFTER FAR-RED 3"/>
    <property type="match status" value="1"/>
</dbReference>
<keyword evidence="4" id="KW-1185">Reference proteome</keyword>
<dbReference type="SUPFAM" id="SSF51556">
    <property type="entry name" value="Metallo-dependent hydrolases"/>
    <property type="match status" value="1"/>
</dbReference>
<dbReference type="InterPro" id="IPR011059">
    <property type="entry name" value="Metal-dep_hydrolase_composite"/>
</dbReference>
<evidence type="ECO:0000313" key="3">
    <source>
        <dbReference type="EMBL" id="MBM6704281.1"/>
    </source>
</evidence>
<evidence type="ECO:0000313" key="4">
    <source>
        <dbReference type="Proteomes" id="UP000715095"/>
    </source>
</evidence>
<dbReference type="RefSeq" id="WP_205102848.1">
    <property type="nucleotide sequence ID" value="NZ_JACJJC010000010.1"/>
</dbReference>
<dbReference type="SUPFAM" id="SSF51338">
    <property type="entry name" value="Composite domain of metallo-dependent hydrolases"/>
    <property type="match status" value="1"/>
</dbReference>
<dbReference type="Gene3D" id="3.10.310.70">
    <property type="match status" value="1"/>
</dbReference>
<dbReference type="Proteomes" id="UP000715095">
    <property type="component" value="Unassembled WGS sequence"/>
</dbReference>
<dbReference type="InterPro" id="IPR033932">
    <property type="entry name" value="YtcJ-like"/>
</dbReference>
<feature type="domain" description="Amidohydrolase 3" evidence="2">
    <location>
        <begin position="45"/>
        <end position="531"/>
    </location>
</feature>
<dbReference type="Gene3D" id="3.20.20.140">
    <property type="entry name" value="Metal-dependent hydrolases"/>
    <property type="match status" value="1"/>
</dbReference>
<feature type="region of interest" description="Disordered" evidence="1">
    <location>
        <begin position="157"/>
        <end position="178"/>
    </location>
</feature>